<keyword evidence="1" id="KW-0732">Signal</keyword>
<dbReference type="RefSeq" id="WP_117317433.1">
    <property type="nucleotide sequence ID" value="NZ_CP031769.1"/>
</dbReference>
<gene>
    <name evidence="2" type="ORF">D0Y50_13835</name>
</gene>
<name>A0A346NP74_9ALTE</name>
<proteinExistence type="predicted"/>
<protein>
    <submittedName>
        <fullName evidence="2">Uncharacterized protein</fullName>
    </submittedName>
</protein>
<evidence type="ECO:0000313" key="2">
    <source>
        <dbReference type="EMBL" id="AXR07331.1"/>
    </source>
</evidence>
<dbReference type="Proteomes" id="UP000262073">
    <property type="component" value="Chromosome"/>
</dbReference>
<organism evidence="2 3">
    <name type="scientific">Salinimonas sediminis</name>
    <dbReference type="NCBI Taxonomy" id="2303538"/>
    <lineage>
        <taxon>Bacteria</taxon>
        <taxon>Pseudomonadati</taxon>
        <taxon>Pseudomonadota</taxon>
        <taxon>Gammaproteobacteria</taxon>
        <taxon>Alteromonadales</taxon>
        <taxon>Alteromonadaceae</taxon>
        <taxon>Alteromonas/Salinimonas group</taxon>
        <taxon>Salinimonas</taxon>
    </lineage>
</organism>
<dbReference type="EMBL" id="CP031769">
    <property type="protein sequence ID" value="AXR07331.1"/>
    <property type="molecule type" value="Genomic_DNA"/>
</dbReference>
<keyword evidence="3" id="KW-1185">Reference proteome</keyword>
<reference evidence="2 3" key="1">
    <citation type="submission" date="2018-08" db="EMBL/GenBank/DDBJ databases">
        <title>Salinimonas sediminis sp. nov., a piezophilic bacterium isolated from a deep-sea sediment sample from the New Britain Trench.</title>
        <authorList>
            <person name="Cao J."/>
        </authorList>
    </citation>
    <scope>NUCLEOTIDE SEQUENCE [LARGE SCALE GENOMIC DNA]</scope>
    <source>
        <strain evidence="2 3">N102</strain>
    </source>
</reference>
<dbReference type="KEGG" id="salm:D0Y50_13835"/>
<evidence type="ECO:0000256" key="1">
    <source>
        <dbReference type="SAM" id="SignalP"/>
    </source>
</evidence>
<accession>A0A346NP74</accession>
<sequence length="357" mass="40337">MFSNKFSLFSYITLPALLISFSALGGYDEVCEVPRQSSPIAFWDFNKDNDFSLTDGKVRLGSRHGGVRNIPGTDLRGLRFRFEGKWPDGDSSSELRYKFLEPQSHVWEYMRIYQPPNFYHRLIIEIETSSPLNVANWNFNDRVVSDNGHYAKVAKAFKNKLFIEAPDSIYDKAWGKGRTITNVSTGNSFDSNESKYIGANNKLSAMWQGEYSNAAMIVGTTSVAANSGGQPGNGYCEALGSKSTAHATFGTKGNMARMQGPPLCFDMTDNGTIVEFAIERKRSSSLKNPDGIYTIWKRTNSSDWTIVYHNNKIPAYQDTNNYFDKGYIFGWSNSGFKEDTDFYLLSWGLWTERPNFL</sequence>
<feature type="signal peptide" evidence="1">
    <location>
        <begin position="1"/>
        <end position="25"/>
    </location>
</feature>
<dbReference type="AlphaFoldDB" id="A0A346NP74"/>
<dbReference type="OrthoDB" id="221261at2"/>
<feature type="chain" id="PRO_5016905816" evidence="1">
    <location>
        <begin position="26"/>
        <end position="357"/>
    </location>
</feature>
<evidence type="ECO:0000313" key="3">
    <source>
        <dbReference type="Proteomes" id="UP000262073"/>
    </source>
</evidence>